<keyword evidence="2" id="KW-1003">Cell membrane</keyword>
<dbReference type="PANTHER" id="PTHR30086:SF20">
    <property type="entry name" value="ARGININE EXPORTER PROTEIN ARGO-RELATED"/>
    <property type="match status" value="1"/>
</dbReference>
<comment type="subcellular location">
    <subcellularLocation>
        <location evidence="1">Cell membrane</location>
        <topology evidence="1">Multi-pass membrane protein</topology>
    </subcellularLocation>
</comment>
<evidence type="ECO:0000313" key="7">
    <source>
        <dbReference type="EMBL" id="BDT97337.1"/>
    </source>
</evidence>
<organism evidence="7 8">
    <name type="scientific">Nocardia sputorum</name>
    <dbReference type="NCBI Taxonomy" id="2984338"/>
    <lineage>
        <taxon>Bacteria</taxon>
        <taxon>Bacillati</taxon>
        <taxon>Actinomycetota</taxon>
        <taxon>Actinomycetes</taxon>
        <taxon>Mycobacteriales</taxon>
        <taxon>Nocardiaceae</taxon>
        <taxon>Nocardia</taxon>
    </lineage>
</organism>
<dbReference type="PANTHER" id="PTHR30086">
    <property type="entry name" value="ARGININE EXPORTER PROTEIN ARGO"/>
    <property type="match status" value="1"/>
</dbReference>
<evidence type="ECO:0000256" key="5">
    <source>
        <dbReference type="ARBA" id="ARBA00023136"/>
    </source>
</evidence>
<keyword evidence="3 6" id="KW-0812">Transmembrane</keyword>
<dbReference type="EMBL" id="AP026978">
    <property type="protein sequence ID" value="BDT97337.1"/>
    <property type="molecule type" value="Genomic_DNA"/>
</dbReference>
<feature type="transmembrane region" description="Helical" evidence="6">
    <location>
        <begin position="121"/>
        <end position="142"/>
    </location>
</feature>
<feature type="transmembrane region" description="Helical" evidence="6">
    <location>
        <begin position="12"/>
        <end position="37"/>
    </location>
</feature>
<evidence type="ECO:0000256" key="6">
    <source>
        <dbReference type="SAM" id="Phobius"/>
    </source>
</evidence>
<keyword evidence="8" id="KW-1185">Reference proteome</keyword>
<dbReference type="InterPro" id="IPR001123">
    <property type="entry name" value="LeuE-type"/>
</dbReference>
<keyword evidence="5 6" id="KW-0472">Membrane</keyword>
<feature type="transmembrane region" description="Helical" evidence="6">
    <location>
        <begin position="154"/>
        <end position="187"/>
    </location>
</feature>
<feature type="transmembrane region" description="Helical" evidence="6">
    <location>
        <begin position="80"/>
        <end position="100"/>
    </location>
</feature>
<feature type="transmembrane region" description="Helical" evidence="6">
    <location>
        <begin position="49"/>
        <end position="74"/>
    </location>
</feature>
<reference evidence="7 8" key="1">
    <citation type="submission" date="2022-11" db="EMBL/GenBank/DDBJ databases">
        <title>Genome Sequencing of Nocardia sp. ON39_IFM12276 and assembly.</title>
        <authorList>
            <person name="Shimojima M."/>
            <person name="Toyokawa M."/>
            <person name="Uesaka K."/>
        </authorList>
    </citation>
    <scope>NUCLEOTIDE SEQUENCE [LARGE SCALE GENOMIC DNA]</scope>
    <source>
        <strain evidence="7 8">IFM 12276</strain>
    </source>
</reference>
<evidence type="ECO:0000256" key="4">
    <source>
        <dbReference type="ARBA" id="ARBA00022989"/>
    </source>
</evidence>
<sequence length="222" mass="22920">MGVGDDRVMIEMAAVVGVAVAALGMVLTPGPNMMYLVSRTVSQGRRAGLVSLAGVAAGFGVYLTAATAGITAVFAVVPGLYLAVKLAGAAYLGWLAWQAVRPGGVSVFTPTTLSADPARRLFTMGLVTNLLNPKIAIMYMALIPQFVTPEHGKVWLQSLCLGAVQIAVALTVNGLIVLGAGGLASFLTGRPLWLRTQRYVTGTMLGAVAALLATDRARPIPA</sequence>
<evidence type="ECO:0000256" key="3">
    <source>
        <dbReference type="ARBA" id="ARBA00022692"/>
    </source>
</evidence>
<protein>
    <submittedName>
        <fullName evidence="7">Lysine transporter LysE</fullName>
    </submittedName>
</protein>
<proteinExistence type="predicted"/>
<evidence type="ECO:0000256" key="2">
    <source>
        <dbReference type="ARBA" id="ARBA00022475"/>
    </source>
</evidence>
<gene>
    <name evidence="7" type="ORF">IFM12276_03660</name>
</gene>
<keyword evidence="4 6" id="KW-1133">Transmembrane helix</keyword>
<evidence type="ECO:0000256" key="1">
    <source>
        <dbReference type="ARBA" id="ARBA00004651"/>
    </source>
</evidence>
<accession>A0ABM8CR86</accession>
<dbReference type="Proteomes" id="UP001317870">
    <property type="component" value="Chromosome"/>
</dbReference>
<name>A0ABM8CR86_9NOCA</name>
<evidence type="ECO:0000313" key="8">
    <source>
        <dbReference type="Proteomes" id="UP001317870"/>
    </source>
</evidence>
<dbReference type="Pfam" id="PF01810">
    <property type="entry name" value="LysE"/>
    <property type="match status" value="1"/>
</dbReference>